<dbReference type="AlphaFoldDB" id="A0A561C1D6"/>
<organism evidence="2 3">
    <name type="scientific">Variovorax beijingensis</name>
    <dbReference type="NCBI Taxonomy" id="2496117"/>
    <lineage>
        <taxon>Bacteria</taxon>
        <taxon>Pseudomonadati</taxon>
        <taxon>Pseudomonadota</taxon>
        <taxon>Betaproteobacteria</taxon>
        <taxon>Burkholderiales</taxon>
        <taxon>Comamonadaceae</taxon>
        <taxon>Variovorax</taxon>
    </lineage>
</organism>
<evidence type="ECO:0000256" key="1">
    <source>
        <dbReference type="SAM" id="Phobius"/>
    </source>
</evidence>
<keyword evidence="1" id="KW-1133">Transmembrane helix</keyword>
<keyword evidence="1" id="KW-0472">Membrane</keyword>
<feature type="transmembrane region" description="Helical" evidence="1">
    <location>
        <begin position="91"/>
        <end position="109"/>
    </location>
</feature>
<feature type="transmembrane region" description="Helical" evidence="1">
    <location>
        <begin position="66"/>
        <end position="85"/>
    </location>
</feature>
<comment type="caution">
    <text evidence="2">The sequence shown here is derived from an EMBL/GenBank/DDBJ whole genome shotgun (WGS) entry which is preliminary data.</text>
</comment>
<evidence type="ECO:0000313" key="3">
    <source>
        <dbReference type="Proteomes" id="UP000319722"/>
    </source>
</evidence>
<keyword evidence="1" id="KW-0812">Transmembrane</keyword>
<name>A0A561C1D6_9BURK</name>
<dbReference type="Proteomes" id="UP000319722">
    <property type="component" value="Unassembled WGS sequence"/>
</dbReference>
<protein>
    <submittedName>
        <fullName evidence="2">Uncharacterized protein</fullName>
    </submittedName>
</protein>
<gene>
    <name evidence="2" type="ORF">FB547_10675</name>
</gene>
<dbReference type="EMBL" id="VIVL01000006">
    <property type="protein sequence ID" value="TWD84991.1"/>
    <property type="molecule type" value="Genomic_DNA"/>
</dbReference>
<evidence type="ECO:0000313" key="2">
    <source>
        <dbReference type="EMBL" id="TWD84991.1"/>
    </source>
</evidence>
<accession>A0A561C1D6</accession>
<proteinExistence type="predicted"/>
<sequence>MPHAGSLGRKGNQPNDCFPGAWKGEFVAEVLEMSVTDRVGEAMRRALPLLPNEARSIVMAMLQPQALAIIAGTLIVWAGSHFFGVGEIVDIILLVVGFAALGMSVFSGASELTDFVQKAVDGRSDADLDQAAEHFAKAISLLGISTIQALLMRGAARTVIERGVPKVEPLPNVGTPPPAGNALRLSRPESLPSGIAGSTSLFGDVSIARSQSLTEQRITLFHELVHRYFSPRTGPLRQLRAELRWSAYSRSSLLRYLEEALAEGYGQLKVHGLAQAFGAYRFPIQNGYVTVSQLAVEGMYIGRILIGGSSFWVGVSGGQIPNHRP</sequence>
<reference evidence="2 3" key="1">
    <citation type="submission" date="2019-06" db="EMBL/GenBank/DDBJ databases">
        <title>Sorghum-associated microbial communities from plants grown in Nebraska, USA.</title>
        <authorList>
            <person name="Schachtman D."/>
        </authorList>
    </citation>
    <scope>NUCLEOTIDE SEQUENCE [LARGE SCALE GENOMIC DNA]</scope>
    <source>
        <strain evidence="2 3">T529</strain>
    </source>
</reference>